<dbReference type="PANTHER" id="PTHR45080:SF8">
    <property type="entry name" value="IG-LIKE DOMAIN-CONTAINING PROTEIN"/>
    <property type="match status" value="1"/>
</dbReference>
<keyword evidence="7" id="KW-1185">Reference proteome</keyword>
<evidence type="ECO:0000256" key="4">
    <source>
        <dbReference type="ARBA" id="ARBA00023319"/>
    </source>
</evidence>
<proteinExistence type="predicted"/>
<dbReference type="InterPro" id="IPR003599">
    <property type="entry name" value="Ig_sub"/>
</dbReference>
<keyword evidence="4" id="KW-0393">Immunoglobulin domain</keyword>
<feature type="domain" description="Ig-like" evidence="5">
    <location>
        <begin position="11"/>
        <end position="91"/>
    </location>
</feature>
<dbReference type="GO" id="GO:0007156">
    <property type="term" value="P:homophilic cell adhesion via plasma membrane adhesion molecules"/>
    <property type="evidence" value="ECO:0007669"/>
    <property type="project" value="TreeGrafter"/>
</dbReference>
<dbReference type="EMBL" id="KZ345425">
    <property type="protein sequence ID" value="PIO73591.1"/>
    <property type="molecule type" value="Genomic_DNA"/>
</dbReference>
<dbReference type="InterPro" id="IPR013098">
    <property type="entry name" value="Ig_I-set"/>
</dbReference>
<dbReference type="SMART" id="SM00408">
    <property type="entry name" value="IGc2"/>
    <property type="match status" value="1"/>
</dbReference>
<dbReference type="PANTHER" id="PTHR45080">
    <property type="entry name" value="CONTACTIN 5"/>
    <property type="match status" value="1"/>
</dbReference>
<dbReference type="Proteomes" id="UP000230423">
    <property type="component" value="Unassembled WGS sequence"/>
</dbReference>
<evidence type="ECO:0000256" key="3">
    <source>
        <dbReference type="ARBA" id="ARBA00023157"/>
    </source>
</evidence>
<evidence type="ECO:0000313" key="7">
    <source>
        <dbReference type="Proteomes" id="UP000230423"/>
    </source>
</evidence>
<dbReference type="Pfam" id="PF07679">
    <property type="entry name" value="I-set"/>
    <property type="match status" value="1"/>
</dbReference>
<dbReference type="GO" id="GO:0005886">
    <property type="term" value="C:plasma membrane"/>
    <property type="evidence" value="ECO:0007669"/>
    <property type="project" value="TreeGrafter"/>
</dbReference>
<evidence type="ECO:0000313" key="6">
    <source>
        <dbReference type="EMBL" id="PIO73591.1"/>
    </source>
</evidence>
<evidence type="ECO:0000259" key="5">
    <source>
        <dbReference type="PROSITE" id="PS50835"/>
    </source>
</evidence>
<dbReference type="GO" id="GO:0043025">
    <property type="term" value="C:neuronal cell body"/>
    <property type="evidence" value="ECO:0007669"/>
    <property type="project" value="TreeGrafter"/>
</dbReference>
<keyword evidence="3" id="KW-1015">Disulfide bond</keyword>
<dbReference type="OrthoDB" id="5985519at2759"/>
<dbReference type="PROSITE" id="PS50835">
    <property type="entry name" value="IG_LIKE"/>
    <property type="match status" value="1"/>
</dbReference>
<gene>
    <name evidence="6" type="ORF">TELCIR_04435</name>
</gene>
<dbReference type="InterPro" id="IPR007110">
    <property type="entry name" value="Ig-like_dom"/>
</dbReference>
<reference evidence="6 7" key="1">
    <citation type="submission" date="2015-09" db="EMBL/GenBank/DDBJ databases">
        <title>Draft genome of the parasitic nematode Teladorsagia circumcincta isolate WARC Sus (inbred).</title>
        <authorList>
            <person name="Mitreva M."/>
        </authorList>
    </citation>
    <scope>NUCLEOTIDE SEQUENCE [LARGE SCALE GENOMIC DNA]</scope>
    <source>
        <strain evidence="6 7">S</strain>
    </source>
</reference>
<keyword evidence="2" id="KW-0677">Repeat</keyword>
<evidence type="ECO:0000256" key="1">
    <source>
        <dbReference type="ARBA" id="ARBA00022729"/>
    </source>
</evidence>
<dbReference type="Gene3D" id="2.60.40.10">
    <property type="entry name" value="Immunoglobulins"/>
    <property type="match status" value="1"/>
</dbReference>
<dbReference type="FunFam" id="2.60.40.10:FF:000032">
    <property type="entry name" value="palladin isoform X1"/>
    <property type="match status" value="1"/>
</dbReference>
<protein>
    <submittedName>
        <fullName evidence="6">Immunoglobulin I-set domain protein</fullName>
    </submittedName>
</protein>
<dbReference type="InterPro" id="IPR013783">
    <property type="entry name" value="Ig-like_fold"/>
</dbReference>
<organism evidence="6 7">
    <name type="scientific">Teladorsagia circumcincta</name>
    <name type="common">Brown stomach worm</name>
    <name type="synonym">Ostertagia circumcincta</name>
    <dbReference type="NCBI Taxonomy" id="45464"/>
    <lineage>
        <taxon>Eukaryota</taxon>
        <taxon>Metazoa</taxon>
        <taxon>Ecdysozoa</taxon>
        <taxon>Nematoda</taxon>
        <taxon>Chromadorea</taxon>
        <taxon>Rhabditida</taxon>
        <taxon>Rhabditina</taxon>
        <taxon>Rhabditomorpha</taxon>
        <taxon>Strongyloidea</taxon>
        <taxon>Trichostrongylidae</taxon>
        <taxon>Teladorsagia</taxon>
    </lineage>
</organism>
<dbReference type="InterPro" id="IPR003598">
    <property type="entry name" value="Ig_sub2"/>
</dbReference>
<keyword evidence="1" id="KW-0732">Signal</keyword>
<evidence type="ECO:0000256" key="2">
    <source>
        <dbReference type="ARBA" id="ARBA00022737"/>
    </source>
</evidence>
<dbReference type="AlphaFoldDB" id="A0A2G9UTM8"/>
<dbReference type="GO" id="GO:0008046">
    <property type="term" value="F:axon guidance receptor activity"/>
    <property type="evidence" value="ECO:0007669"/>
    <property type="project" value="TreeGrafter"/>
</dbReference>
<dbReference type="SUPFAM" id="SSF48726">
    <property type="entry name" value="Immunoglobulin"/>
    <property type="match status" value="1"/>
</dbReference>
<dbReference type="InterPro" id="IPR050958">
    <property type="entry name" value="Cell_Adh-Cytoskel_Orgn"/>
</dbReference>
<dbReference type="GO" id="GO:0030424">
    <property type="term" value="C:axon"/>
    <property type="evidence" value="ECO:0007669"/>
    <property type="project" value="TreeGrafter"/>
</dbReference>
<dbReference type="SMART" id="SM00409">
    <property type="entry name" value="IG"/>
    <property type="match status" value="1"/>
</dbReference>
<accession>A0A2G9UTM8</accession>
<dbReference type="InterPro" id="IPR036179">
    <property type="entry name" value="Ig-like_dom_sf"/>
</dbReference>
<name>A0A2G9UTM8_TELCI</name>
<sequence>MLVGGAGAGAPAVQPNEMEFTAHPRKTAILACNVTGIPEPVVSWVKEPNIEIEANEKYQLIGTSLAVRNALPTDAGLYYCIAKSESGEAVGIRRLFVNSEFKAGDDI</sequence>
<dbReference type="GO" id="GO:0050808">
    <property type="term" value="P:synapse organization"/>
    <property type="evidence" value="ECO:0007669"/>
    <property type="project" value="TreeGrafter"/>
</dbReference>